<evidence type="ECO:0000313" key="1">
    <source>
        <dbReference type="EMBL" id="BES92041.1"/>
    </source>
</evidence>
<reference evidence="1 2" key="1">
    <citation type="submission" date="2023-09" db="EMBL/GenBank/DDBJ databases">
        <title>Nesidiocoris tenuis whole genome shotgun sequence.</title>
        <authorList>
            <person name="Shibata T."/>
            <person name="Shimoda M."/>
            <person name="Kobayashi T."/>
            <person name="Uehara T."/>
        </authorList>
    </citation>
    <scope>NUCLEOTIDE SEQUENCE [LARGE SCALE GENOMIC DNA]</scope>
    <source>
        <strain evidence="1 2">Japan</strain>
    </source>
</reference>
<dbReference type="EMBL" id="AP028911">
    <property type="protein sequence ID" value="BES92041.1"/>
    <property type="molecule type" value="Genomic_DNA"/>
</dbReference>
<protein>
    <submittedName>
        <fullName evidence="1">Uncharacterized protein</fullName>
    </submittedName>
</protein>
<dbReference type="Proteomes" id="UP001307889">
    <property type="component" value="Chromosome 3"/>
</dbReference>
<keyword evidence="2" id="KW-1185">Reference proteome</keyword>
<accession>A0ABN7AMC5</accession>
<sequence length="124" mass="13667">MVEPPSQLPTNSNSALLSSSAASIRPICLFVRPVANPSRIASIHRAVQLEQRDSGVAIRRGRRALNRHFRNSCASQKVFPVTIALSVCSERKDDPSNKRSPHFILSLYATSKDTSHQILNSPAY</sequence>
<organism evidence="1 2">
    <name type="scientific">Nesidiocoris tenuis</name>
    <dbReference type="NCBI Taxonomy" id="355587"/>
    <lineage>
        <taxon>Eukaryota</taxon>
        <taxon>Metazoa</taxon>
        <taxon>Ecdysozoa</taxon>
        <taxon>Arthropoda</taxon>
        <taxon>Hexapoda</taxon>
        <taxon>Insecta</taxon>
        <taxon>Pterygota</taxon>
        <taxon>Neoptera</taxon>
        <taxon>Paraneoptera</taxon>
        <taxon>Hemiptera</taxon>
        <taxon>Heteroptera</taxon>
        <taxon>Panheteroptera</taxon>
        <taxon>Cimicomorpha</taxon>
        <taxon>Miridae</taxon>
        <taxon>Dicyphina</taxon>
        <taxon>Nesidiocoris</taxon>
    </lineage>
</organism>
<gene>
    <name evidence="1" type="ORF">NTJ_04849</name>
</gene>
<proteinExistence type="predicted"/>
<name>A0ABN7AMC5_9HEMI</name>
<evidence type="ECO:0000313" key="2">
    <source>
        <dbReference type="Proteomes" id="UP001307889"/>
    </source>
</evidence>